<evidence type="ECO:0008006" key="4">
    <source>
        <dbReference type="Google" id="ProtNLM"/>
    </source>
</evidence>
<gene>
    <name evidence="2" type="ORF">AM506_04415</name>
</gene>
<dbReference type="InterPro" id="IPR026369">
    <property type="entry name" value="CxxC_20_CxxC"/>
</dbReference>
<protein>
    <recommendedName>
        <fullName evidence="4">CXXC-20-CXXC protein</fullName>
    </recommendedName>
</protein>
<accession>A0A0P6WWT6</accession>
<dbReference type="OrthoDB" id="2970506at2"/>
<evidence type="ECO:0000256" key="1">
    <source>
        <dbReference type="SAM" id="Phobius"/>
    </source>
</evidence>
<organism evidence="2 3">
    <name type="scientific">Rossellomorea vietnamensis</name>
    <dbReference type="NCBI Taxonomy" id="218284"/>
    <lineage>
        <taxon>Bacteria</taxon>
        <taxon>Bacillati</taxon>
        <taxon>Bacillota</taxon>
        <taxon>Bacilli</taxon>
        <taxon>Bacillales</taxon>
        <taxon>Bacillaceae</taxon>
        <taxon>Rossellomorea</taxon>
    </lineage>
</organism>
<evidence type="ECO:0000313" key="2">
    <source>
        <dbReference type="EMBL" id="KPL60976.1"/>
    </source>
</evidence>
<dbReference type="NCBIfam" id="TIGR04104">
    <property type="entry name" value="cxxc_20_cxxc"/>
    <property type="match status" value="1"/>
</dbReference>
<feature type="transmembrane region" description="Helical" evidence="1">
    <location>
        <begin position="44"/>
        <end position="61"/>
    </location>
</feature>
<keyword evidence="1" id="KW-0472">Membrane</keyword>
<dbReference type="EMBL" id="LIXZ01000002">
    <property type="protein sequence ID" value="KPL60976.1"/>
    <property type="molecule type" value="Genomic_DNA"/>
</dbReference>
<reference evidence="2 3" key="1">
    <citation type="submission" date="2015-08" db="EMBL/GenBank/DDBJ databases">
        <title>Draft Genome Sequence of Bacillus vietnamensis UCD-SED5.</title>
        <authorList>
            <person name="Lee R.D."/>
            <person name="Jospin G."/>
            <person name="Lang J.M."/>
            <person name="Coil D.A."/>
            <person name="Eisen J.A."/>
        </authorList>
    </citation>
    <scope>NUCLEOTIDE SEQUENCE [LARGE SCALE GENOMIC DNA]</scope>
    <source>
        <strain evidence="2 3">UCD-SED5</strain>
    </source>
</reference>
<sequence>MQHCKNCHAQFKWKKVYRYLWGPIIKPIRCHACKQEHLITMKGRVMLSLLYLPVTLFMLFLTPFQSILLNLGIGMLLLLIGSLLSPFVVRFKLDHTNQS</sequence>
<dbReference type="PATRIC" id="fig|218284.4.peg.930"/>
<name>A0A0P6WWT6_9BACI</name>
<proteinExistence type="predicted"/>
<feature type="transmembrane region" description="Helical" evidence="1">
    <location>
        <begin position="67"/>
        <end position="89"/>
    </location>
</feature>
<dbReference type="Proteomes" id="UP000050398">
    <property type="component" value="Unassembled WGS sequence"/>
</dbReference>
<dbReference type="AlphaFoldDB" id="A0A0P6WWT6"/>
<comment type="caution">
    <text evidence="2">The sequence shown here is derived from an EMBL/GenBank/DDBJ whole genome shotgun (WGS) entry which is preliminary data.</text>
</comment>
<evidence type="ECO:0000313" key="3">
    <source>
        <dbReference type="Proteomes" id="UP000050398"/>
    </source>
</evidence>
<keyword evidence="1" id="KW-1133">Transmembrane helix</keyword>
<keyword evidence="1" id="KW-0812">Transmembrane</keyword>
<dbReference type="RefSeq" id="WP_060671199.1">
    <property type="nucleotide sequence ID" value="NZ_LIXZ01000002.1"/>
</dbReference>